<evidence type="ECO:0000313" key="3">
    <source>
        <dbReference type="Proteomes" id="UP000178406"/>
    </source>
</evidence>
<keyword evidence="1" id="KW-1133">Transmembrane helix</keyword>
<feature type="transmembrane region" description="Helical" evidence="1">
    <location>
        <begin position="79"/>
        <end position="98"/>
    </location>
</feature>
<protein>
    <submittedName>
        <fullName evidence="2">Uncharacterized protein</fullName>
    </submittedName>
</protein>
<keyword evidence="1" id="KW-0472">Membrane</keyword>
<sequence length="116" mass="12990">MDNYVCFGDATTAVLSLLRQLGQEPEKSISSNSPPEDFFNLVVQKRGGSRMGIVGIKLKGKPLQRLEIILRPAMTHRDLHRCLLSGIMVIIMFAFASAETLETERLFANADFSYKQ</sequence>
<evidence type="ECO:0000313" key="2">
    <source>
        <dbReference type="EMBL" id="OGF74021.1"/>
    </source>
</evidence>
<keyword evidence="1" id="KW-0812">Transmembrane</keyword>
<organism evidence="2 3">
    <name type="scientific">Candidatus Giovannonibacteria bacterium RIFCSPHIGHO2_02_FULL_46_20</name>
    <dbReference type="NCBI Taxonomy" id="1798338"/>
    <lineage>
        <taxon>Bacteria</taxon>
        <taxon>Candidatus Giovannoniibacteriota</taxon>
    </lineage>
</organism>
<name>A0A1F5WFE8_9BACT</name>
<dbReference type="EMBL" id="MFHQ01000030">
    <property type="protein sequence ID" value="OGF74021.1"/>
    <property type="molecule type" value="Genomic_DNA"/>
</dbReference>
<reference evidence="2 3" key="1">
    <citation type="journal article" date="2016" name="Nat. Commun.">
        <title>Thousands of microbial genomes shed light on interconnected biogeochemical processes in an aquifer system.</title>
        <authorList>
            <person name="Anantharaman K."/>
            <person name="Brown C.T."/>
            <person name="Hug L.A."/>
            <person name="Sharon I."/>
            <person name="Castelle C.J."/>
            <person name="Probst A.J."/>
            <person name="Thomas B.C."/>
            <person name="Singh A."/>
            <person name="Wilkins M.J."/>
            <person name="Karaoz U."/>
            <person name="Brodie E.L."/>
            <person name="Williams K.H."/>
            <person name="Hubbard S.S."/>
            <person name="Banfield J.F."/>
        </authorList>
    </citation>
    <scope>NUCLEOTIDE SEQUENCE [LARGE SCALE GENOMIC DNA]</scope>
</reference>
<accession>A0A1F5WFE8</accession>
<proteinExistence type="predicted"/>
<dbReference type="Proteomes" id="UP000178406">
    <property type="component" value="Unassembled WGS sequence"/>
</dbReference>
<dbReference type="AlphaFoldDB" id="A0A1F5WFE8"/>
<dbReference type="STRING" id="1798338.A3J56_01630"/>
<evidence type="ECO:0000256" key="1">
    <source>
        <dbReference type="SAM" id="Phobius"/>
    </source>
</evidence>
<comment type="caution">
    <text evidence="2">The sequence shown here is derived from an EMBL/GenBank/DDBJ whole genome shotgun (WGS) entry which is preliminary data.</text>
</comment>
<gene>
    <name evidence="2" type="ORF">A3J56_01630</name>
</gene>